<protein>
    <submittedName>
        <fullName evidence="3">AMP-binding protein</fullName>
    </submittedName>
</protein>
<dbReference type="Pfam" id="PF00501">
    <property type="entry name" value="AMP-binding"/>
    <property type="match status" value="1"/>
</dbReference>
<gene>
    <name evidence="3" type="ORF">ACFQO0_04090</name>
</gene>
<reference evidence="4" key="1">
    <citation type="journal article" date="2019" name="Int. J. Syst. Evol. Microbiol.">
        <title>The Global Catalogue of Microorganisms (GCM) 10K type strain sequencing project: providing services to taxonomists for standard genome sequencing and annotation.</title>
        <authorList>
            <consortium name="The Broad Institute Genomics Platform"/>
            <consortium name="The Broad Institute Genome Sequencing Center for Infectious Disease"/>
            <person name="Wu L."/>
            <person name="Ma J."/>
        </authorList>
    </citation>
    <scope>NUCLEOTIDE SEQUENCE [LARGE SCALE GENOMIC DNA]</scope>
    <source>
        <strain evidence="4">CCUG 36956</strain>
    </source>
</reference>
<proteinExistence type="predicted"/>
<keyword evidence="1" id="KW-0436">Ligase</keyword>
<keyword evidence="4" id="KW-1185">Reference proteome</keyword>
<evidence type="ECO:0000313" key="4">
    <source>
        <dbReference type="Proteomes" id="UP001596379"/>
    </source>
</evidence>
<name>A0ABW2J3J6_9BURK</name>
<feature type="domain" description="AMP-dependent synthetase/ligase" evidence="2">
    <location>
        <begin position="17"/>
        <end position="327"/>
    </location>
</feature>
<evidence type="ECO:0000313" key="3">
    <source>
        <dbReference type="EMBL" id="MFC7297611.1"/>
    </source>
</evidence>
<dbReference type="Gene3D" id="3.40.50.12780">
    <property type="entry name" value="N-terminal domain of ligase-like"/>
    <property type="match status" value="1"/>
</dbReference>
<dbReference type="PANTHER" id="PTHR43767">
    <property type="entry name" value="LONG-CHAIN-FATTY-ACID--COA LIGASE"/>
    <property type="match status" value="1"/>
</dbReference>
<dbReference type="PANTHER" id="PTHR43767:SF8">
    <property type="entry name" value="LONG-CHAIN-FATTY-ACID--COA LIGASE"/>
    <property type="match status" value="1"/>
</dbReference>
<organism evidence="3 4">
    <name type="scientific">Herminiimonas aquatilis</name>
    <dbReference type="NCBI Taxonomy" id="345342"/>
    <lineage>
        <taxon>Bacteria</taxon>
        <taxon>Pseudomonadati</taxon>
        <taxon>Pseudomonadota</taxon>
        <taxon>Betaproteobacteria</taxon>
        <taxon>Burkholderiales</taxon>
        <taxon>Oxalobacteraceae</taxon>
        <taxon>Herminiimonas</taxon>
    </lineage>
</organism>
<accession>A0ABW2J3J6</accession>
<sequence>MHNWFEQIPASGVKVEGSGAAWTHSDLQTHIDMVQAALLARKVPTAPVAILADNSPEWIAIDLATQNLGITLIPLPLFFTPGQWMHVIASSGVQAVYCAQPEQAAQLGFAGIVGGLGNLTLCERESAEVSAELAGIQKVTFTSGTTAEPKGVCLSTEQQWDVAHALHNSLASLNIQRHLSVLPLAVLLENIAGIYTALLAGATVICPPLAEVGLHGASGFDPDGCLNAIAHHQAESIILLPQMLQALVAVASQNDARIATLKFVAVGGAKTPHALIEAARQKGFPVYEGYGLSECSSVVSLNVPGADRVGSVGKPLSNRRVRIAADHEIEVGGMQSARYLGQVDTHAEWMPTGDIGHLDDDGYLFIDGRKKDILITGFGRNISPEWPESVLLGTGVFAQAIVFGDAQPFLIALVVPLSRSIDASTMQTAIDAANRALPDYARVRHWLVVAPFSSASGLATANGRLRRQLIWQRYQEQASPLFGQSGE</sequence>
<dbReference type="InterPro" id="IPR042099">
    <property type="entry name" value="ANL_N_sf"/>
</dbReference>
<dbReference type="InterPro" id="IPR050237">
    <property type="entry name" value="ATP-dep_AMP-bd_enzyme"/>
</dbReference>
<evidence type="ECO:0000259" key="2">
    <source>
        <dbReference type="Pfam" id="PF00501"/>
    </source>
</evidence>
<dbReference type="Pfam" id="PF23562">
    <property type="entry name" value="AMP-binding_C_3"/>
    <property type="match status" value="1"/>
</dbReference>
<dbReference type="EMBL" id="JBHTCC010000001">
    <property type="protein sequence ID" value="MFC7297611.1"/>
    <property type="molecule type" value="Genomic_DNA"/>
</dbReference>
<dbReference type="RefSeq" id="WP_382232755.1">
    <property type="nucleotide sequence ID" value="NZ_JBHTCC010000001.1"/>
</dbReference>
<dbReference type="SUPFAM" id="SSF56801">
    <property type="entry name" value="Acetyl-CoA synthetase-like"/>
    <property type="match status" value="1"/>
</dbReference>
<comment type="caution">
    <text evidence="3">The sequence shown here is derived from an EMBL/GenBank/DDBJ whole genome shotgun (WGS) entry which is preliminary data.</text>
</comment>
<dbReference type="InterPro" id="IPR000873">
    <property type="entry name" value="AMP-dep_synth/lig_dom"/>
</dbReference>
<dbReference type="Proteomes" id="UP001596379">
    <property type="component" value="Unassembled WGS sequence"/>
</dbReference>
<evidence type="ECO:0000256" key="1">
    <source>
        <dbReference type="ARBA" id="ARBA00022598"/>
    </source>
</evidence>